<dbReference type="PANTHER" id="PTHR33239:SF5">
    <property type="entry name" value="CARBOHYDRATE BINDING DOMAIN-CONTAINING PROTEIN-RELATED"/>
    <property type="match status" value="1"/>
</dbReference>
<dbReference type="Pfam" id="PF09478">
    <property type="entry name" value="CBM49"/>
    <property type="match status" value="1"/>
</dbReference>
<sequence length="272" mass="31027">MNHSNRILLLVVTLLYVYYVAVGVVKATYNPDCKDYFRPYLEIGSDQCILGIISGLEKGSVKVRVAKGSFRVASSKFALHGRLNQLKSHKNQCNSNYIEQPFSTTDISKINISMSSSGIIRFEGTQYQLNCKDSTDWISFQTKKLYYIISLKIFNGSCPDLNFGDDCGKGGDNEGNGRSDISVSMVLEHHWVSVGEDYYLYRVVLMNNGPYDITRIRIFSSNWSPLEKWNIVETGYREYGLPNWIKGLNVSQKWTFNFITKTVDPKFTIDSY</sequence>
<gene>
    <name evidence="3" type="ORF">DLAC_10372</name>
</gene>
<evidence type="ECO:0000256" key="1">
    <source>
        <dbReference type="SAM" id="Phobius"/>
    </source>
</evidence>
<protein>
    <recommendedName>
        <fullName evidence="2">Carbohydrate binding domain-containing protein</fullName>
    </recommendedName>
</protein>
<feature type="domain" description="Carbohydrate binding" evidence="2">
    <location>
        <begin position="181"/>
        <end position="263"/>
    </location>
</feature>
<dbReference type="PANTHER" id="PTHR33239">
    <property type="entry name" value="CELLULOSE-BINDING DOMAIN-CONTAINING PROTEIN-RELATED"/>
    <property type="match status" value="1"/>
</dbReference>
<evidence type="ECO:0000313" key="3">
    <source>
        <dbReference type="EMBL" id="KYQ89132.1"/>
    </source>
</evidence>
<dbReference type="AlphaFoldDB" id="A0A151Z589"/>
<name>A0A151Z589_TIELA</name>
<keyword evidence="1" id="KW-0812">Transmembrane</keyword>
<evidence type="ECO:0000259" key="2">
    <source>
        <dbReference type="SMART" id="SM01063"/>
    </source>
</evidence>
<dbReference type="GO" id="GO:0005201">
    <property type="term" value="F:extracellular matrix structural constituent"/>
    <property type="evidence" value="ECO:0007669"/>
    <property type="project" value="TreeGrafter"/>
</dbReference>
<keyword evidence="1" id="KW-0472">Membrane</keyword>
<dbReference type="GO" id="GO:0030246">
    <property type="term" value="F:carbohydrate binding"/>
    <property type="evidence" value="ECO:0007669"/>
    <property type="project" value="InterPro"/>
</dbReference>
<dbReference type="InterPro" id="IPR019028">
    <property type="entry name" value="CBM_49"/>
</dbReference>
<dbReference type="SMART" id="SM01063">
    <property type="entry name" value="CBM49"/>
    <property type="match status" value="1"/>
</dbReference>
<organism evidence="3 4">
    <name type="scientific">Tieghemostelium lacteum</name>
    <name type="common">Slime mold</name>
    <name type="synonym">Dictyostelium lacteum</name>
    <dbReference type="NCBI Taxonomy" id="361077"/>
    <lineage>
        <taxon>Eukaryota</taxon>
        <taxon>Amoebozoa</taxon>
        <taxon>Evosea</taxon>
        <taxon>Eumycetozoa</taxon>
        <taxon>Dictyostelia</taxon>
        <taxon>Dictyosteliales</taxon>
        <taxon>Raperosteliaceae</taxon>
        <taxon>Tieghemostelium</taxon>
    </lineage>
</organism>
<keyword evidence="4" id="KW-1185">Reference proteome</keyword>
<keyword evidence="1" id="KW-1133">Transmembrane helix</keyword>
<dbReference type="InParanoid" id="A0A151Z589"/>
<proteinExistence type="predicted"/>
<reference evidence="3 4" key="1">
    <citation type="submission" date="2015-12" db="EMBL/GenBank/DDBJ databases">
        <title>Dictyostelia acquired genes for synthesis and detection of signals that induce cell-type specialization by lateral gene transfer from prokaryotes.</title>
        <authorList>
            <person name="Gloeckner G."/>
            <person name="Schaap P."/>
        </authorList>
    </citation>
    <scope>NUCLEOTIDE SEQUENCE [LARGE SCALE GENOMIC DNA]</scope>
    <source>
        <strain evidence="3 4">TK</strain>
    </source>
</reference>
<dbReference type="GO" id="GO:0031012">
    <property type="term" value="C:extracellular matrix"/>
    <property type="evidence" value="ECO:0007669"/>
    <property type="project" value="TreeGrafter"/>
</dbReference>
<comment type="caution">
    <text evidence="3">The sequence shown here is derived from an EMBL/GenBank/DDBJ whole genome shotgun (WGS) entry which is preliminary data.</text>
</comment>
<dbReference type="Proteomes" id="UP000076078">
    <property type="component" value="Unassembled WGS sequence"/>
</dbReference>
<accession>A0A151Z589</accession>
<feature type="transmembrane region" description="Helical" evidence="1">
    <location>
        <begin position="7"/>
        <end position="29"/>
    </location>
</feature>
<evidence type="ECO:0000313" key="4">
    <source>
        <dbReference type="Proteomes" id="UP000076078"/>
    </source>
</evidence>
<dbReference type="GO" id="GO:0030198">
    <property type="term" value="P:extracellular matrix organization"/>
    <property type="evidence" value="ECO:0007669"/>
    <property type="project" value="TreeGrafter"/>
</dbReference>
<dbReference type="EMBL" id="LODT01000042">
    <property type="protein sequence ID" value="KYQ89132.1"/>
    <property type="molecule type" value="Genomic_DNA"/>
</dbReference>
<dbReference type="InterPro" id="IPR052879">
    <property type="entry name" value="Dd_Spore_Germination_Stalk"/>
</dbReference>